<sequence length="159" mass="17636">MDFNPNPNPLRGLLQCEPRRDDGHLGSASPRSGNPLPRGYPPGIPLCPIPSPSLSNILHLAHFCMLVCHSTDHLFCKKTICYHLLSEFSELAHLFESKKKLFRSLYVCGSHGDDASGDHPSSTSEISCMQMFLHVIPWLCLEGTVTGNYYSVQPLSLDE</sequence>
<dbReference type="Proteomes" id="UP000822688">
    <property type="component" value="Chromosome 8"/>
</dbReference>
<dbReference type="AlphaFoldDB" id="A0A8T0H788"/>
<name>A0A8T0H788_CERPU</name>
<accession>A0A8T0H788</accession>
<proteinExistence type="predicted"/>
<comment type="caution">
    <text evidence="1">The sequence shown here is derived from an EMBL/GenBank/DDBJ whole genome shotgun (WGS) entry which is preliminary data.</text>
</comment>
<evidence type="ECO:0000313" key="2">
    <source>
        <dbReference type="Proteomes" id="UP000822688"/>
    </source>
</evidence>
<organism evidence="1 2">
    <name type="scientific">Ceratodon purpureus</name>
    <name type="common">Fire moss</name>
    <name type="synonym">Dicranum purpureum</name>
    <dbReference type="NCBI Taxonomy" id="3225"/>
    <lineage>
        <taxon>Eukaryota</taxon>
        <taxon>Viridiplantae</taxon>
        <taxon>Streptophyta</taxon>
        <taxon>Embryophyta</taxon>
        <taxon>Bryophyta</taxon>
        <taxon>Bryophytina</taxon>
        <taxon>Bryopsida</taxon>
        <taxon>Dicranidae</taxon>
        <taxon>Pseudoditrichales</taxon>
        <taxon>Ditrichaceae</taxon>
        <taxon>Ceratodon</taxon>
    </lineage>
</organism>
<keyword evidence="2" id="KW-1185">Reference proteome</keyword>
<reference evidence="1" key="1">
    <citation type="submission" date="2020-06" db="EMBL/GenBank/DDBJ databases">
        <title>WGS assembly of Ceratodon purpureus strain R40.</title>
        <authorList>
            <person name="Carey S.B."/>
            <person name="Jenkins J."/>
            <person name="Shu S."/>
            <person name="Lovell J.T."/>
            <person name="Sreedasyam A."/>
            <person name="Maumus F."/>
            <person name="Tiley G.P."/>
            <person name="Fernandez-Pozo N."/>
            <person name="Barry K."/>
            <person name="Chen C."/>
            <person name="Wang M."/>
            <person name="Lipzen A."/>
            <person name="Daum C."/>
            <person name="Saski C.A."/>
            <person name="Payton A.C."/>
            <person name="Mcbreen J.C."/>
            <person name="Conrad R.E."/>
            <person name="Kollar L.M."/>
            <person name="Olsson S."/>
            <person name="Huttunen S."/>
            <person name="Landis J.B."/>
            <person name="Wickett N.J."/>
            <person name="Johnson M.G."/>
            <person name="Rensing S.A."/>
            <person name="Grimwood J."/>
            <person name="Schmutz J."/>
            <person name="Mcdaniel S.F."/>
        </authorList>
    </citation>
    <scope>NUCLEOTIDE SEQUENCE</scope>
    <source>
        <strain evidence="1">R40</strain>
    </source>
</reference>
<gene>
    <name evidence="1" type="ORF">KC19_8G151500</name>
</gene>
<evidence type="ECO:0000313" key="1">
    <source>
        <dbReference type="EMBL" id="KAG0564942.1"/>
    </source>
</evidence>
<protein>
    <submittedName>
        <fullName evidence="1">Uncharacterized protein</fullName>
    </submittedName>
</protein>
<dbReference type="EMBL" id="CM026429">
    <property type="protein sequence ID" value="KAG0564942.1"/>
    <property type="molecule type" value="Genomic_DNA"/>
</dbReference>